<dbReference type="InterPro" id="IPR048496">
    <property type="entry name" value="DUF1846_N"/>
</dbReference>
<evidence type="ECO:0000313" key="4">
    <source>
        <dbReference type="EMBL" id="SMY11329.1"/>
    </source>
</evidence>
<dbReference type="NCBIfam" id="NF010184">
    <property type="entry name" value="PRK13663.1"/>
    <property type="match status" value="1"/>
</dbReference>
<dbReference type="Pfam" id="PF20921">
    <property type="entry name" value="DUF1846_C"/>
    <property type="match status" value="1"/>
</dbReference>
<dbReference type="OrthoDB" id="9803572at2"/>
<dbReference type="AlphaFoldDB" id="A0A2H1L3C3"/>
<feature type="domain" description="DUF1846" evidence="3">
    <location>
        <begin position="363"/>
        <end position="512"/>
    </location>
</feature>
<organism evidence="4 5">
    <name type="scientific">Brevibacterium jeotgali</name>
    <dbReference type="NCBI Taxonomy" id="1262550"/>
    <lineage>
        <taxon>Bacteria</taxon>
        <taxon>Bacillati</taxon>
        <taxon>Actinomycetota</taxon>
        <taxon>Actinomycetes</taxon>
        <taxon>Micrococcales</taxon>
        <taxon>Brevibacteriaceae</taxon>
        <taxon>Brevibacterium</taxon>
    </lineage>
</organism>
<evidence type="ECO:0000259" key="2">
    <source>
        <dbReference type="Pfam" id="PF08903"/>
    </source>
</evidence>
<dbReference type="Gene3D" id="1.20.1570.10">
    <property type="entry name" value="dip2346 domain like"/>
    <property type="match status" value="1"/>
</dbReference>
<protein>
    <submittedName>
        <fullName evidence="4">Uncharacterized protein, UPF0371 family</fullName>
    </submittedName>
</protein>
<reference evidence="5" key="1">
    <citation type="submission" date="2017-03" db="EMBL/GenBank/DDBJ databases">
        <authorList>
            <person name="Monnet C."/>
        </authorList>
    </citation>
    <scope>NUCLEOTIDE SEQUENCE [LARGE SCALE GENOMIC DNA]</scope>
    <source>
        <strain evidence="5">SJ5-8</strain>
    </source>
</reference>
<feature type="region of interest" description="Disordered" evidence="1">
    <location>
        <begin position="1"/>
        <end position="27"/>
    </location>
</feature>
<evidence type="ECO:0000256" key="1">
    <source>
        <dbReference type="SAM" id="MobiDB-lite"/>
    </source>
</evidence>
<dbReference type="Proteomes" id="UP000234462">
    <property type="component" value="Unassembled WGS sequence"/>
</dbReference>
<dbReference type="Pfam" id="PF08903">
    <property type="entry name" value="DUF1846"/>
    <property type="match status" value="1"/>
</dbReference>
<dbReference type="InterPro" id="IPR048441">
    <property type="entry name" value="DUF1846_C"/>
</dbReference>
<dbReference type="Gene3D" id="3.10.630.10">
    <property type="entry name" value="dip2346 domain like"/>
    <property type="match status" value="1"/>
</dbReference>
<dbReference type="Gene3D" id="3.40.140.40">
    <property type="entry name" value="Domain of unknown function (DUF1846), C-terminal subdomain"/>
    <property type="match status" value="1"/>
</dbReference>
<dbReference type="RefSeq" id="WP_101588117.1">
    <property type="nucleotide sequence ID" value="NZ_FXZM01000003.1"/>
</dbReference>
<evidence type="ECO:0000313" key="5">
    <source>
        <dbReference type="Proteomes" id="UP000234462"/>
    </source>
</evidence>
<accession>A0A2H1L3C3</accession>
<name>A0A2H1L3C3_9MICO</name>
<dbReference type="EMBL" id="FXZM01000003">
    <property type="protein sequence ID" value="SMY11329.1"/>
    <property type="molecule type" value="Genomic_DNA"/>
</dbReference>
<evidence type="ECO:0000259" key="3">
    <source>
        <dbReference type="Pfam" id="PF20921"/>
    </source>
</evidence>
<gene>
    <name evidence="4" type="ORF">BJEO58_00914</name>
</gene>
<keyword evidence="5" id="KW-1185">Reference proteome</keyword>
<proteinExistence type="predicted"/>
<feature type="domain" description="DUF1846" evidence="2">
    <location>
        <begin position="25"/>
        <end position="357"/>
    </location>
</feature>
<sequence length="518" mass="56824">MSHAPSSPDHVALSASSQRSGGPPVGFDRERYIALQSEHIRERQRRIGGRLYLEMGGKLFDDMHAARVLPGFDPDTKIAMLEELRDELEIVIAVNAHDLQRHKVRADLGITYEEEVLRLVDAFRSRGFLVENIVLTQLDDDDQSGHGFRGRLERLGLRTVRHRTIPGYPTDVSRIVGADGFGRNEAFAPSRDLVVLTAPGPGSGKLATCLSQIYHDHRRGISSGYAKFETFPVWDLPLEHPVNIAYEAATADLDDLNVIDPFHLRAYGEQATSYNRDVEVFPLLTALLERIDGSSPYKSPTDMGVNLVGRCISDDAACREAAGQEIIRRWFQARVSEHREGAPDDVSSRVGLVMSRAGIDVGDRTVVAPAREVAQRTDAPASAIRLHDGTLITGKTSPLLGCSAAMLLNALKHLAGADEEEHLLSPESIEPIQTLKTSHLGSRNPRLHTDEVLIALSVSAGSSATSRLALSHLADLTDTDAHTTTILGSVDEGIFRSLGIRVTSDPQYQRKADLYHKR</sequence>